<accession>A0A813I2Y1</accession>
<keyword evidence="1" id="KW-0812">Transmembrane</keyword>
<dbReference type="AlphaFoldDB" id="A0A813I2Y1"/>
<dbReference type="Proteomes" id="UP000626109">
    <property type="component" value="Unassembled WGS sequence"/>
</dbReference>
<feature type="non-terminal residue" evidence="2">
    <location>
        <position position="147"/>
    </location>
</feature>
<dbReference type="EMBL" id="CAJNNW010002427">
    <property type="protein sequence ID" value="CAE8644237.1"/>
    <property type="molecule type" value="Genomic_DNA"/>
</dbReference>
<keyword evidence="1" id="KW-1133">Transmembrane helix</keyword>
<evidence type="ECO:0000313" key="3">
    <source>
        <dbReference type="Proteomes" id="UP000626109"/>
    </source>
</evidence>
<reference evidence="2" key="1">
    <citation type="submission" date="2021-02" db="EMBL/GenBank/DDBJ databases">
        <authorList>
            <person name="Dougan E. K."/>
            <person name="Rhodes N."/>
            <person name="Thang M."/>
            <person name="Chan C."/>
        </authorList>
    </citation>
    <scope>NUCLEOTIDE SEQUENCE</scope>
</reference>
<comment type="caution">
    <text evidence="2">The sequence shown here is derived from an EMBL/GenBank/DDBJ whole genome shotgun (WGS) entry which is preliminary data.</text>
</comment>
<feature type="transmembrane region" description="Helical" evidence="1">
    <location>
        <begin position="110"/>
        <end position="133"/>
    </location>
</feature>
<sequence>MSVQNPRAVNQHSDFTSLSHLRPVIPVGPSKAAPWECEWESGQSALSYSERSYSWFAPDSVSSAMVKRLCLGLSNSLPQTLVGPRLSAPDSSLSQTLACPTLCAGLSAQLVVAVVVAAVVIVVAVVVVVVVVVPQGKAFPVGSLVVA</sequence>
<evidence type="ECO:0000313" key="2">
    <source>
        <dbReference type="EMBL" id="CAE8644237.1"/>
    </source>
</evidence>
<gene>
    <name evidence="2" type="ORF">PGLA2088_LOCUS2880</name>
</gene>
<protein>
    <submittedName>
        <fullName evidence="2">Uncharacterized protein</fullName>
    </submittedName>
</protein>
<proteinExistence type="predicted"/>
<evidence type="ECO:0000256" key="1">
    <source>
        <dbReference type="SAM" id="Phobius"/>
    </source>
</evidence>
<organism evidence="2 3">
    <name type="scientific">Polarella glacialis</name>
    <name type="common">Dinoflagellate</name>
    <dbReference type="NCBI Taxonomy" id="89957"/>
    <lineage>
        <taxon>Eukaryota</taxon>
        <taxon>Sar</taxon>
        <taxon>Alveolata</taxon>
        <taxon>Dinophyceae</taxon>
        <taxon>Suessiales</taxon>
        <taxon>Suessiaceae</taxon>
        <taxon>Polarella</taxon>
    </lineage>
</organism>
<keyword evidence="1" id="KW-0472">Membrane</keyword>
<name>A0A813I2Y1_POLGL</name>